<dbReference type="EMBL" id="CDHN01000001">
    <property type="protein sequence ID" value="CEJ82591.1"/>
    <property type="molecule type" value="Genomic_DNA"/>
</dbReference>
<accession>A0A0A1SWE2</accession>
<reference evidence="1 2" key="1">
    <citation type="journal article" date="2015" name="Genome Announc.">
        <title>Draft Genome Sequence and Gene Annotation of the Entomopathogenic Fungus Verticillium hemipterigenum.</title>
        <authorList>
            <person name="Horn F."/>
            <person name="Habel A."/>
            <person name="Scharf D.H."/>
            <person name="Dworschak J."/>
            <person name="Brakhage A.A."/>
            <person name="Guthke R."/>
            <person name="Hertweck C."/>
            <person name="Linde J."/>
        </authorList>
    </citation>
    <scope>NUCLEOTIDE SEQUENCE [LARGE SCALE GENOMIC DNA]</scope>
</reference>
<name>A0A0A1SWE2_9HYPO</name>
<proteinExistence type="predicted"/>
<dbReference type="OrthoDB" id="3535423at2759"/>
<gene>
    <name evidence="1" type="ORF">VHEMI02646</name>
</gene>
<evidence type="ECO:0000313" key="2">
    <source>
        <dbReference type="Proteomes" id="UP000039046"/>
    </source>
</evidence>
<dbReference type="AlphaFoldDB" id="A0A0A1SWE2"/>
<evidence type="ECO:0000313" key="1">
    <source>
        <dbReference type="EMBL" id="CEJ82591.1"/>
    </source>
</evidence>
<dbReference type="Proteomes" id="UP000039046">
    <property type="component" value="Unassembled WGS sequence"/>
</dbReference>
<sequence length="283" mass="32632">MFWSPAGYISSITHPDSSTPEPQPFLDGTVRRHQITHNLPARNGTWRTYPLSQTEPPYAISAWFVAHETVDPITEITKVLRVAGSPYEYDCGSRDNNAVTREECVLLVNRYDWKKSERNETDTLPSWLQSSDPADKNFGTVTDLDTIGVIDYTNAMEAARSWSEYLPNQRLPSPNGLWMDISNAEYIWARAGFDDRYSEARSLLCFTQWTSFFKTSLPGHTEPLRMEETDFERYQRGVHEGRDYSGLAWLRENETRQPELQDPTLGYLHEPPTSNRGINWLTR</sequence>
<protein>
    <submittedName>
        <fullName evidence="1">Uncharacterized protein</fullName>
    </submittedName>
</protein>
<dbReference type="HOGENOM" id="CLU_1015545_0_0_1"/>
<organism evidence="1 2">
    <name type="scientific">[Torrubiella] hemipterigena</name>
    <dbReference type="NCBI Taxonomy" id="1531966"/>
    <lineage>
        <taxon>Eukaryota</taxon>
        <taxon>Fungi</taxon>
        <taxon>Dikarya</taxon>
        <taxon>Ascomycota</taxon>
        <taxon>Pezizomycotina</taxon>
        <taxon>Sordariomycetes</taxon>
        <taxon>Hypocreomycetidae</taxon>
        <taxon>Hypocreales</taxon>
        <taxon>Clavicipitaceae</taxon>
        <taxon>Clavicipitaceae incertae sedis</taxon>
        <taxon>'Torrubiella' clade</taxon>
    </lineage>
</organism>
<keyword evidence="2" id="KW-1185">Reference proteome</keyword>